<dbReference type="EMBL" id="JAROKS010000012">
    <property type="protein sequence ID" value="KAK1798988.1"/>
    <property type="molecule type" value="Genomic_DNA"/>
</dbReference>
<evidence type="ECO:0000313" key="3">
    <source>
        <dbReference type="EMBL" id="KAK1798988.1"/>
    </source>
</evidence>
<feature type="compositionally biased region" description="Basic and acidic residues" evidence="1">
    <location>
        <begin position="1238"/>
        <end position="1255"/>
    </location>
</feature>
<dbReference type="PROSITE" id="PS00973">
    <property type="entry name" value="USP_2"/>
    <property type="match status" value="1"/>
</dbReference>
<reference evidence="3" key="1">
    <citation type="submission" date="2023-03" db="EMBL/GenBank/DDBJ databases">
        <title>Electrophorus voltai genome.</title>
        <authorList>
            <person name="Bian C."/>
        </authorList>
    </citation>
    <scope>NUCLEOTIDE SEQUENCE</scope>
    <source>
        <strain evidence="3">CB-2022</strain>
        <tissue evidence="3">Muscle</tissue>
    </source>
</reference>
<evidence type="ECO:0000256" key="1">
    <source>
        <dbReference type="SAM" id="MobiDB-lite"/>
    </source>
</evidence>
<dbReference type="Pfam" id="PF25822">
    <property type="entry name" value="UBL_USP40"/>
    <property type="match status" value="1"/>
</dbReference>
<evidence type="ECO:0000259" key="2">
    <source>
        <dbReference type="PROSITE" id="PS50235"/>
    </source>
</evidence>
<dbReference type="GO" id="GO:0004843">
    <property type="term" value="F:cysteine-type deubiquitinase activity"/>
    <property type="evidence" value="ECO:0007669"/>
    <property type="project" value="InterPro"/>
</dbReference>
<sequence length="1295" mass="144822">TFAMFGDLFEEDGDRFSSHTIGGNSVKGKDTEPPPPRANVKLSGIKNQGGTCYLNSLLQTLLFTPEFREELFNLGPEELGNLTDKDKPEAKVRVIPLELQRLFARLLLLEEQAASTTALTDSFGWTNHEEMSQQDVQELNRILFSALESSLEGTSGSSLIQRLYHGTLVNHIICKECNNVSERQEDFLDLTVCVRGVGGLEEVLWRMFVEEELFEGNNLYWCSHCDGLVHAAKSTKLRKLPPFLTVSLLRFSYDFGKCERFKEMSRYTFPLTINLRPFCEQSELPDSEFSYELFSVIIHKGSCYGGHYHVYIKDIDQLGHWEAPEDDVKEKHKAQKKLPKVQECEDTLDWEDPLAVVTTVLAQEASGSVLVDQLGQKIMDKIGSSWNKKFRKQYGPISKFLQSHTDVFMLVSNGSCVALATTTSEPVAPSLHSNRLEHAEAELQGSAELDAEPASGSCWFDLNDSAVTPIREQAISKQFEGRESAYMLFYRKSTLQRPPQAKGNPAYKVPLHLLEMIQEENATLQQRRADFDASSNRIEVRLHLAPHYHVQNGALQPSSTNTRAVVSMMFDRRRTVGDLRLAVYQMQTTWEGDMALTLAKNLPAGLHLYDTLDDDEKSLYSAGLCNGSDLFVWNGKEVPVNGVQVQTGAEWEPVLLTILRPGEDELDSGSAPGVGATRTDGSGIVRFTQGFASGITLGGVREVLGPQEALVCQEAKGAQPGGGGASGWRLCPPEAMRQTLRELTLRDGDSLLLLPSTQLTNSMFSLSGDMVTVMTPLDCRWLQVEYWSQTASEEEEGGRQECKKRKIPASGDTRLGEVKQRALEELQLQECFRDEPCCLRQMDRTGKLLPPVCDHLSVRDAGIRLMTSLCLCHGCAPKASQLFLYFRVGVVPSAGQDREIIVEERLSVKEVSALKSCLGSRLGDERIHITCLTKMLQLADLDGMCWHLRRMDWCEEVGEPLMDENASLLDVKLCSGDTLVIAEGQLPPKGFLKLSVRWLVDRSSDCVSSFPDLSHKIEWAEMEMTSVGYVEISQEASLHDLRCQVLTLPALVGLCMPTPEFLRLWVMEGQTPSRILRGNQQTLRKLKLGMGSEVCVQKLLCEEDLGLKEVLLRLKMGVPGERAYYSAQEFVWDAGRDPSPKGLYNSLASLYSTSPDNLLLAKHLPDKHTWMAIHNWISSRLKVPALLVFSLHQTQHVSKKKKKKKVESLQGTPYCLRDGDIIGVKNLLVDSNREFSTLKDEQEQQRLREQTDIHKKGGQTASGEITQEARPEGKARANKNRKPEVALSINVAVFR</sequence>
<organism evidence="3 4">
    <name type="scientific">Electrophorus voltai</name>
    <dbReference type="NCBI Taxonomy" id="2609070"/>
    <lineage>
        <taxon>Eukaryota</taxon>
        <taxon>Metazoa</taxon>
        <taxon>Chordata</taxon>
        <taxon>Craniata</taxon>
        <taxon>Vertebrata</taxon>
        <taxon>Euteleostomi</taxon>
        <taxon>Actinopterygii</taxon>
        <taxon>Neopterygii</taxon>
        <taxon>Teleostei</taxon>
        <taxon>Ostariophysi</taxon>
        <taxon>Gymnotiformes</taxon>
        <taxon>Gymnotoidei</taxon>
        <taxon>Gymnotidae</taxon>
        <taxon>Electrophorus</taxon>
    </lineage>
</organism>
<dbReference type="InterPro" id="IPR028889">
    <property type="entry name" value="USP"/>
</dbReference>
<dbReference type="FunFam" id="3.90.70.10:FF:000043">
    <property type="entry name" value="Ubiquitin carboxyl-terminal hydrolase 40"/>
    <property type="match status" value="1"/>
</dbReference>
<accession>A0AAD8ZGB9</accession>
<protein>
    <recommendedName>
        <fullName evidence="2">USP domain-containing protein</fullName>
    </recommendedName>
</protein>
<feature type="non-terminal residue" evidence="3">
    <location>
        <position position="1"/>
    </location>
</feature>
<gene>
    <name evidence="3" type="ORF">P4O66_007257</name>
</gene>
<dbReference type="Pfam" id="PF00443">
    <property type="entry name" value="UCH"/>
    <property type="match status" value="1"/>
</dbReference>
<feature type="region of interest" description="Disordered" evidence="1">
    <location>
        <begin position="1238"/>
        <end position="1282"/>
    </location>
</feature>
<dbReference type="InterPro" id="IPR038765">
    <property type="entry name" value="Papain-like_cys_pep_sf"/>
</dbReference>
<dbReference type="GO" id="GO:0005829">
    <property type="term" value="C:cytosol"/>
    <property type="evidence" value="ECO:0007669"/>
    <property type="project" value="TreeGrafter"/>
</dbReference>
<dbReference type="GO" id="GO:0005634">
    <property type="term" value="C:nucleus"/>
    <property type="evidence" value="ECO:0007669"/>
    <property type="project" value="TreeGrafter"/>
</dbReference>
<dbReference type="InterPro" id="IPR050164">
    <property type="entry name" value="Peptidase_C19"/>
</dbReference>
<feature type="region of interest" description="Disordered" evidence="1">
    <location>
        <begin position="15"/>
        <end position="36"/>
    </location>
</feature>
<dbReference type="PANTHER" id="PTHR24006">
    <property type="entry name" value="UBIQUITIN CARBOXYL-TERMINAL HYDROLASE"/>
    <property type="match status" value="1"/>
</dbReference>
<dbReference type="InterPro" id="IPR057763">
    <property type="entry name" value="UBL_USP40"/>
</dbReference>
<proteinExistence type="predicted"/>
<dbReference type="PROSITE" id="PS50235">
    <property type="entry name" value="USP_3"/>
    <property type="match status" value="1"/>
</dbReference>
<dbReference type="Proteomes" id="UP001239994">
    <property type="component" value="Unassembled WGS sequence"/>
</dbReference>
<evidence type="ECO:0000313" key="4">
    <source>
        <dbReference type="Proteomes" id="UP001239994"/>
    </source>
</evidence>
<comment type="caution">
    <text evidence="3">The sequence shown here is derived from an EMBL/GenBank/DDBJ whole genome shotgun (WGS) entry which is preliminary data.</text>
</comment>
<keyword evidence="4" id="KW-1185">Reference proteome</keyword>
<dbReference type="InterPro" id="IPR018200">
    <property type="entry name" value="USP_CS"/>
</dbReference>
<dbReference type="InterPro" id="IPR001394">
    <property type="entry name" value="Peptidase_C19_UCH"/>
</dbReference>
<name>A0AAD8ZGB9_9TELE</name>
<dbReference type="SUPFAM" id="SSF54001">
    <property type="entry name" value="Cysteine proteinases"/>
    <property type="match status" value="1"/>
</dbReference>
<dbReference type="PROSITE" id="PS00972">
    <property type="entry name" value="USP_1"/>
    <property type="match status" value="1"/>
</dbReference>
<dbReference type="Gene3D" id="3.90.70.10">
    <property type="entry name" value="Cysteine proteinases"/>
    <property type="match status" value="1"/>
</dbReference>
<dbReference type="PANTHER" id="PTHR24006:SF842">
    <property type="entry name" value="UBIQUITIN CARBOXYL-TERMINAL HYDROLASE 40"/>
    <property type="match status" value="1"/>
</dbReference>
<feature type="domain" description="USP" evidence="2">
    <location>
        <begin position="43"/>
        <end position="493"/>
    </location>
</feature>
<dbReference type="GO" id="GO:0016579">
    <property type="term" value="P:protein deubiquitination"/>
    <property type="evidence" value="ECO:0007669"/>
    <property type="project" value="InterPro"/>
</dbReference>